<feature type="region of interest" description="Disordered" evidence="8">
    <location>
        <begin position="727"/>
        <end position="753"/>
    </location>
</feature>
<feature type="compositionally biased region" description="Low complexity" evidence="8">
    <location>
        <begin position="727"/>
        <end position="747"/>
    </location>
</feature>
<feature type="region of interest" description="Disordered" evidence="8">
    <location>
        <begin position="297"/>
        <end position="348"/>
    </location>
</feature>
<evidence type="ECO:0000256" key="4">
    <source>
        <dbReference type="ARBA" id="ARBA00023172"/>
    </source>
</evidence>
<comment type="similarity">
    <text evidence="2">Belongs to the SLX4 family.</text>
</comment>
<evidence type="ECO:0000256" key="1">
    <source>
        <dbReference type="ARBA" id="ARBA00004123"/>
    </source>
</evidence>
<evidence type="ECO:0000256" key="6">
    <source>
        <dbReference type="ARBA" id="ARBA00023242"/>
    </source>
</evidence>
<name>A0ABR2WSN0_9FUNG</name>
<gene>
    <name evidence="9" type="ORF">K7432_007915</name>
</gene>
<keyword evidence="3" id="KW-0227">DNA damage</keyword>
<dbReference type="EMBL" id="JASJQH010000414">
    <property type="protein sequence ID" value="KAK9764510.1"/>
    <property type="molecule type" value="Genomic_DNA"/>
</dbReference>
<feature type="region of interest" description="Disordered" evidence="8">
    <location>
        <begin position="127"/>
        <end position="177"/>
    </location>
</feature>
<feature type="region of interest" description="Disordered" evidence="8">
    <location>
        <begin position="376"/>
        <end position="415"/>
    </location>
</feature>
<evidence type="ECO:0000256" key="3">
    <source>
        <dbReference type="ARBA" id="ARBA00022763"/>
    </source>
</evidence>
<protein>
    <recommendedName>
        <fullName evidence="7">Structure-specific endonuclease subunit SLX4</fullName>
    </recommendedName>
</protein>
<evidence type="ECO:0000256" key="2">
    <source>
        <dbReference type="ARBA" id="ARBA00006661"/>
    </source>
</evidence>
<evidence type="ECO:0000313" key="10">
    <source>
        <dbReference type="Proteomes" id="UP001479436"/>
    </source>
</evidence>
<feature type="compositionally biased region" description="Basic and acidic residues" evidence="8">
    <location>
        <begin position="499"/>
        <end position="509"/>
    </location>
</feature>
<dbReference type="InterPro" id="IPR018574">
    <property type="entry name" value="Structure-sp_endonuc_su_Slx4"/>
</dbReference>
<feature type="region of interest" description="Disordered" evidence="8">
    <location>
        <begin position="465"/>
        <end position="514"/>
    </location>
</feature>
<feature type="compositionally biased region" description="Basic and acidic residues" evidence="8">
    <location>
        <begin position="465"/>
        <end position="475"/>
    </location>
</feature>
<evidence type="ECO:0000313" key="9">
    <source>
        <dbReference type="EMBL" id="KAK9764510.1"/>
    </source>
</evidence>
<proteinExistence type="inferred from homology"/>
<keyword evidence="10" id="KW-1185">Reference proteome</keyword>
<keyword evidence="4" id="KW-0233">DNA recombination</keyword>
<sequence>MDTDSDDAFETPPLQRTFRTNKAQLQLMEHDAQVNKVEELETSLSIPRKKRSVSLEPCDPPSSITLKVTKTFGLNSKRLKRSEESYKLNTVENTVPKRKFILDCVELLTDRGVSSYGSRSNHEMSFLVPNSEKKKSLSPSPDLVQPEESLKESENIQPELGVESDVDREAKTDRRKLSRRQKSVITLDSQDSNSDSDGEWEEERIQFLNVFWEHEAALFQADTFQSFMECKSQLARTQRIYSSSACSRMGDQLGDIVNEYASKSLEKISYFEDQIILLRMDLVQNLKLLVKEREESLKNNFSPRAQSHTSRNSIRSSRESSHKTRSLSRYCLPREKSDMFDDSDTSMMLSDTDEIPMLQTQKSPSQFPGSINLVSQERSKDEEPTPMETTKKAPQGPSEAISSTPLIRTPPLSSDLAGDVKENVVSLETIDDPCVHFDSVLRASSKTPPLITHLPLVFGEDTELVKRSDQREKSPCRSQLTICRSGIKTPPPLQPSSNELDHSTSHEKSLASPTPLDQLYANDEELSENQPSEKSIESYSPDNGESFDDYFGRIVLPWQTSIPQAKSNDSDKNQYERSSDQEIINDEVDLLEFNFMDVEPPSTMYYMPSSSSPPVASNSSFTYKEDLPLNSDPYVVKQSGSASQSSLDTSDLLSPISQAEDCPTTSISMPDYRSMSLDTLKELGEEYGLRAISQETFVSRLELIWKTLNPPLTNNYTNFLRQPAQSSPESNFNFSESLNPSASSASEMDTEEEREGDVYFQDWDLAHSDATEMDTALDTNLEEIFFKFIKNDAELYSSILCYKPVDFEKLCQDMIQAGHVFKQHKLRDFLDSQGIVIIFTKES</sequence>
<comment type="caution">
    <text evidence="9">The sequence shown here is derived from an EMBL/GenBank/DDBJ whole genome shotgun (WGS) entry which is preliminary data.</text>
</comment>
<evidence type="ECO:0000256" key="7">
    <source>
        <dbReference type="ARBA" id="ARBA00029496"/>
    </source>
</evidence>
<evidence type="ECO:0000256" key="8">
    <source>
        <dbReference type="SAM" id="MobiDB-lite"/>
    </source>
</evidence>
<reference evidence="9 10" key="1">
    <citation type="submission" date="2023-04" db="EMBL/GenBank/DDBJ databases">
        <title>Genome of Basidiobolus ranarum AG-B5.</title>
        <authorList>
            <person name="Stajich J.E."/>
            <person name="Carter-House D."/>
            <person name="Gryganskyi A."/>
        </authorList>
    </citation>
    <scope>NUCLEOTIDE SEQUENCE [LARGE SCALE GENOMIC DNA]</scope>
    <source>
        <strain evidence="9 10">AG-B5</strain>
    </source>
</reference>
<dbReference type="Proteomes" id="UP001479436">
    <property type="component" value="Unassembled WGS sequence"/>
</dbReference>
<accession>A0ABR2WSN0</accession>
<dbReference type="Pfam" id="PF09494">
    <property type="entry name" value="Slx4"/>
    <property type="match status" value="1"/>
</dbReference>
<evidence type="ECO:0000256" key="5">
    <source>
        <dbReference type="ARBA" id="ARBA00023204"/>
    </source>
</evidence>
<organism evidence="9 10">
    <name type="scientific">Basidiobolus ranarum</name>
    <dbReference type="NCBI Taxonomy" id="34480"/>
    <lineage>
        <taxon>Eukaryota</taxon>
        <taxon>Fungi</taxon>
        <taxon>Fungi incertae sedis</taxon>
        <taxon>Zoopagomycota</taxon>
        <taxon>Entomophthoromycotina</taxon>
        <taxon>Basidiobolomycetes</taxon>
        <taxon>Basidiobolales</taxon>
        <taxon>Basidiobolaceae</taxon>
        <taxon>Basidiobolus</taxon>
    </lineage>
</organism>
<feature type="compositionally biased region" description="Polar residues" evidence="8">
    <location>
        <begin position="298"/>
        <end position="309"/>
    </location>
</feature>
<feature type="compositionally biased region" description="Polar residues" evidence="8">
    <location>
        <begin position="528"/>
        <end position="543"/>
    </location>
</feature>
<keyword evidence="6" id="KW-0539">Nucleus</keyword>
<keyword evidence="5" id="KW-0234">DNA repair</keyword>
<comment type="subcellular location">
    <subcellularLocation>
        <location evidence="1">Nucleus</location>
    </subcellularLocation>
</comment>
<feature type="region of interest" description="Disordered" evidence="8">
    <location>
        <begin position="524"/>
        <end position="543"/>
    </location>
</feature>